<proteinExistence type="predicted"/>
<evidence type="ECO:0008006" key="3">
    <source>
        <dbReference type="Google" id="ProtNLM"/>
    </source>
</evidence>
<accession>A0ABQ0C7M2</accession>
<dbReference type="EMBL" id="BAAFGK010000004">
    <property type="protein sequence ID" value="GAB0056884.1"/>
    <property type="molecule type" value="Genomic_DNA"/>
</dbReference>
<sequence length="292" mass="33631">MSWLLFIDESGQDQGASPYEVLAGVAVEDRQLWPLIQEIGKAQEYFFGIRRYQQRDEEAKAKKILKSKTFRLANQEAPISAVERRLLALQALTDGAHATRRQLTAMGQAKIAYVERVLELCQDFSCQAFASIIPKSAQRPAMLTDPDEAMRVLRKDYSYLFERFHHFLNVRQHGLMGLVIFDELEKSKSHLLIRQMEGYSLRTMKGRKRARLVIPEPMFVHSDLTTMIQVADLVAYIISWGVKLPKMIEPRREELASLAEKVLHLRYRHRTLGGYDTWGFTLIQSLIPAPRA</sequence>
<comment type="caution">
    <text evidence="1">The sequence shown here is derived from an EMBL/GenBank/DDBJ whole genome shotgun (WGS) entry which is preliminary data.</text>
</comment>
<dbReference type="Pfam" id="PF12686">
    <property type="entry name" value="DUF3800"/>
    <property type="match status" value="1"/>
</dbReference>
<keyword evidence="2" id="KW-1185">Reference proteome</keyword>
<protein>
    <recommendedName>
        <fullName evidence="3">DUF3800 domain-containing protein</fullName>
    </recommendedName>
</protein>
<reference evidence="1 2" key="2">
    <citation type="submission" date="2024-09" db="EMBL/GenBank/DDBJ databases">
        <title>Draft genome sequence of Candidatus Magnetaquicoccaceae bacterium FCR-1.</title>
        <authorList>
            <person name="Shimoshige H."/>
            <person name="Shimamura S."/>
            <person name="Taoka A."/>
            <person name="Kobayashi H."/>
            <person name="Maekawa T."/>
        </authorList>
    </citation>
    <scope>NUCLEOTIDE SEQUENCE [LARGE SCALE GENOMIC DNA]</scope>
    <source>
        <strain evidence="1 2">FCR-1</strain>
    </source>
</reference>
<dbReference type="RefSeq" id="WP_420904601.1">
    <property type="nucleotide sequence ID" value="NZ_BAAFGK010000004.1"/>
</dbReference>
<reference evidence="1 2" key="1">
    <citation type="submission" date="2024-05" db="EMBL/GenBank/DDBJ databases">
        <authorList>
            <consortium name="Candidatus Magnetaquicoccaceae bacterium FCR-1 genome sequencing consortium"/>
            <person name="Shimoshige H."/>
            <person name="Shimamura S."/>
            <person name="Taoka A."/>
            <person name="Kobayashi H."/>
            <person name="Maekawa T."/>
        </authorList>
    </citation>
    <scope>NUCLEOTIDE SEQUENCE [LARGE SCALE GENOMIC DNA]</scope>
    <source>
        <strain evidence="1 2">FCR-1</strain>
    </source>
</reference>
<dbReference type="InterPro" id="IPR024524">
    <property type="entry name" value="DUF3800"/>
</dbReference>
<gene>
    <name evidence="1" type="ORF">SIID45300_01199</name>
</gene>
<organism evidence="1 2">
    <name type="scientific">Candidatus Magnetaquiglobus chichijimensis</name>
    <dbReference type="NCBI Taxonomy" id="3141448"/>
    <lineage>
        <taxon>Bacteria</taxon>
        <taxon>Pseudomonadati</taxon>
        <taxon>Pseudomonadota</taxon>
        <taxon>Magnetococcia</taxon>
        <taxon>Magnetococcales</taxon>
        <taxon>Candidatus Magnetaquicoccaceae</taxon>
        <taxon>Candidatus Magnetaquiglobus</taxon>
    </lineage>
</organism>
<evidence type="ECO:0000313" key="2">
    <source>
        <dbReference type="Proteomes" id="UP001628193"/>
    </source>
</evidence>
<name>A0ABQ0C7M2_9PROT</name>
<dbReference type="Proteomes" id="UP001628193">
    <property type="component" value="Unassembled WGS sequence"/>
</dbReference>
<evidence type="ECO:0000313" key="1">
    <source>
        <dbReference type="EMBL" id="GAB0056884.1"/>
    </source>
</evidence>